<feature type="compositionally biased region" description="Pro residues" evidence="3">
    <location>
        <begin position="35"/>
        <end position="44"/>
    </location>
</feature>
<dbReference type="GO" id="GO:0042393">
    <property type="term" value="F:histone binding"/>
    <property type="evidence" value="ECO:0007669"/>
    <property type="project" value="TreeGrafter"/>
</dbReference>
<protein>
    <recommendedName>
        <fullName evidence="6">Tetratricopeptide SHNi-TPR domain-containing protein</fullName>
    </recommendedName>
</protein>
<dbReference type="GO" id="GO:0006335">
    <property type="term" value="P:DNA replication-dependent chromatin assembly"/>
    <property type="evidence" value="ECO:0007669"/>
    <property type="project" value="TreeGrafter"/>
</dbReference>
<sequence>MSPNSEKLTPLADPSRHQELALPLPETFPISLPLLPLPPSPPPAASGADRERYPAPPPPLPMDSSSDNFVAPVDERQDPPLPNPSEEEAGGEEKEWGEEKTLERAEELFDKGSKAIEEGDFVVAVDRLSRALEIRVERYGELASECASTYYKYGCALLYKSQEETDPLGNVPKSAPDEEPAKSTTNKDSGNSKASSSNVKDDDPSSDKGGLEGQNSNEKDQEDVDGESDKDGDEMGGEEDDSDLDLAWKMLDIARAIVEKNPDNTMEKVKIFSALAEVSMERGNLCYLGYSCNKLVCGLDTHGATFVCRGHRQLTW</sequence>
<reference evidence="5" key="2">
    <citation type="journal article" date="2017" name="Nat. Plants">
        <title>The Aegilops tauschii genome reveals multiple impacts of transposons.</title>
        <authorList>
            <person name="Zhao G."/>
            <person name="Zou C."/>
            <person name="Li K."/>
            <person name="Wang K."/>
            <person name="Li T."/>
            <person name="Gao L."/>
            <person name="Zhang X."/>
            <person name="Wang H."/>
            <person name="Yang Z."/>
            <person name="Liu X."/>
            <person name="Jiang W."/>
            <person name="Mao L."/>
            <person name="Kong X."/>
            <person name="Jiao Y."/>
            <person name="Jia J."/>
        </authorList>
    </citation>
    <scope>NUCLEOTIDE SEQUENCE [LARGE SCALE GENOMIC DNA]</scope>
    <source>
        <strain evidence="5">cv. AL8/78</strain>
    </source>
</reference>
<dbReference type="PANTHER" id="PTHR15081:SF1">
    <property type="entry name" value="NUCLEAR AUTOANTIGENIC SPERM PROTEIN"/>
    <property type="match status" value="1"/>
</dbReference>
<feature type="region of interest" description="Disordered" evidence="3">
    <location>
        <begin position="165"/>
        <end position="243"/>
    </location>
</feature>
<evidence type="ECO:0000313" key="5">
    <source>
        <dbReference type="Proteomes" id="UP000015105"/>
    </source>
</evidence>
<keyword evidence="2" id="KW-0802">TPR repeat</keyword>
<reference evidence="4" key="3">
    <citation type="journal article" date="2017" name="Nature">
        <title>Genome sequence of the progenitor of the wheat D genome Aegilops tauschii.</title>
        <authorList>
            <person name="Luo M.C."/>
            <person name="Gu Y.Q."/>
            <person name="Puiu D."/>
            <person name="Wang H."/>
            <person name="Twardziok S.O."/>
            <person name="Deal K.R."/>
            <person name="Huo N."/>
            <person name="Zhu T."/>
            <person name="Wang L."/>
            <person name="Wang Y."/>
            <person name="McGuire P.E."/>
            <person name="Liu S."/>
            <person name="Long H."/>
            <person name="Ramasamy R.K."/>
            <person name="Rodriguez J.C."/>
            <person name="Van S.L."/>
            <person name="Yuan L."/>
            <person name="Wang Z."/>
            <person name="Xia Z."/>
            <person name="Xiao L."/>
            <person name="Anderson O.D."/>
            <person name="Ouyang S."/>
            <person name="Liang Y."/>
            <person name="Zimin A.V."/>
            <person name="Pertea G."/>
            <person name="Qi P."/>
            <person name="Bennetzen J.L."/>
            <person name="Dai X."/>
            <person name="Dawson M.W."/>
            <person name="Muller H.G."/>
            <person name="Kugler K."/>
            <person name="Rivarola-Duarte L."/>
            <person name="Spannagl M."/>
            <person name="Mayer K.F.X."/>
            <person name="Lu F.H."/>
            <person name="Bevan M.W."/>
            <person name="Leroy P."/>
            <person name="Li P."/>
            <person name="You F.M."/>
            <person name="Sun Q."/>
            <person name="Liu Z."/>
            <person name="Lyons E."/>
            <person name="Wicker T."/>
            <person name="Salzberg S.L."/>
            <person name="Devos K.M."/>
            <person name="Dvorak J."/>
        </authorList>
    </citation>
    <scope>NUCLEOTIDE SEQUENCE [LARGE SCALE GENOMIC DNA]</scope>
    <source>
        <strain evidence="4">cv. AL8/78</strain>
    </source>
</reference>
<dbReference type="EnsemblPlants" id="AET2Gv20583200.4">
    <property type="protein sequence ID" value="AET2Gv20583200.4"/>
    <property type="gene ID" value="AET2Gv20583200"/>
</dbReference>
<feature type="compositionally biased region" description="Basic and acidic residues" evidence="3">
    <location>
        <begin position="91"/>
        <end position="114"/>
    </location>
</feature>
<dbReference type="GO" id="GO:0034080">
    <property type="term" value="P:CENP-A containing chromatin assembly"/>
    <property type="evidence" value="ECO:0007669"/>
    <property type="project" value="TreeGrafter"/>
</dbReference>
<reference evidence="4" key="5">
    <citation type="journal article" date="2021" name="G3 (Bethesda)">
        <title>Aegilops tauschii genome assembly Aet v5.0 features greater sequence contiguity and improved annotation.</title>
        <authorList>
            <person name="Wang L."/>
            <person name="Zhu T."/>
            <person name="Rodriguez J.C."/>
            <person name="Deal K.R."/>
            <person name="Dubcovsky J."/>
            <person name="McGuire P.E."/>
            <person name="Lux T."/>
            <person name="Spannagl M."/>
            <person name="Mayer K.F.X."/>
            <person name="Baldrich P."/>
            <person name="Meyers B.C."/>
            <person name="Huo N."/>
            <person name="Gu Y.Q."/>
            <person name="Zhou H."/>
            <person name="Devos K.M."/>
            <person name="Bennetzen J.L."/>
            <person name="Unver T."/>
            <person name="Budak H."/>
            <person name="Gulick P.J."/>
            <person name="Galiba G."/>
            <person name="Kalapos B."/>
            <person name="Nelson D.R."/>
            <person name="Li P."/>
            <person name="You F.M."/>
            <person name="Luo M.C."/>
            <person name="Dvorak J."/>
        </authorList>
    </citation>
    <scope>NUCLEOTIDE SEQUENCE [LARGE SCALE GENOMIC DNA]</scope>
    <source>
        <strain evidence="4">cv. AL8/78</strain>
    </source>
</reference>
<dbReference type="Gene3D" id="1.25.40.10">
    <property type="entry name" value="Tetratricopeptide repeat domain"/>
    <property type="match status" value="1"/>
</dbReference>
<keyword evidence="5" id="KW-1185">Reference proteome</keyword>
<accession>A0A453BP07</accession>
<feature type="region of interest" description="Disordered" evidence="3">
    <location>
        <begin position="1"/>
        <end position="114"/>
    </location>
</feature>
<reference evidence="5" key="1">
    <citation type="journal article" date="2014" name="Science">
        <title>Ancient hybridizations among the ancestral genomes of bread wheat.</title>
        <authorList>
            <consortium name="International Wheat Genome Sequencing Consortium,"/>
            <person name="Marcussen T."/>
            <person name="Sandve S.R."/>
            <person name="Heier L."/>
            <person name="Spannagl M."/>
            <person name="Pfeifer M."/>
            <person name="Jakobsen K.S."/>
            <person name="Wulff B.B."/>
            <person name="Steuernagel B."/>
            <person name="Mayer K.F."/>
            <person name="Olsen O.A."/>
        </authorList>
    </citation>
    <scope>NUCLEOTIDE SEQUENCE [LARGE SCALE GENOMIC DNA]</scope>
    <source>
        <strain evidence="5">cv. AL8/78</strain>
    </source>
</reference>
<feature type="compositionally biased region" description="Polar residues" evidence="3">
    <location>
        <begin position="182"/>
        <end position="198"/>
    </location>
</feature>
<dbReference type="GO" id="GO:0005654">
    <property type="term" value="C:nucleoplasm"/>
    <property type="evidence" value="ECO:0007669"/>
    <property type="project" value="TreeGrafter"/>
</dbReference>
<proteinExistence type="predicted"/>
<dbReference type="PANTHER" id="PTHR15081">
    <property type="entry name" value="NUCLEAR AUTOANTIGENIC SPERM PROTEIN NASP -RELATED"/>
    <property type="match status" value="1"/>
</dbReference>
<dbReference type="Gramene" id="AET2Gv20583200.4">
    <property type="protein sequence ID" value="AET2Gv20583200.4"/>
    <property type="gene ID" value="AET2Gv20583200"/>
</dbReference>
<dbReference type="Proteomes" id="UP000015105">
    <property type="component" value="Chromosome 2D"/>
</dbReference>
<evidence type="ECO:0000256" key="1">
    <source>
        <dbReference type="ARBA" id="ARBA00022737"/>
    </source>
</evidence>
<dbReference type="AlphaFoldDB" id="A0A453BP07"/>
<keyword evidence="1" id="KW-0677">Repeat</keyword>
<evidence type="ECO:0008006" key="6">
    <source>
        <dbReference type="Google" id="ProtNLM"/>
    </source>
</evidence>
<dbReference type="SUPFAM" id="SSF48452">
    <property type="entry name" value="TPR-like"/>
    <property type="match status" value="1"/>
</dbReference>
<feature type="compositionally biased region" description="Acidic residues" evidence="3">
    <location>
        <begin position="220"/>
        <end position="243"/>
    </location>
</feature>
<dbReference type="InterPro" id="IPR011990">
    <property type="entry name" value="TPR-like_helical_dom_sf"/>
</dbReference>
<evidence type="ECO:0000256" key="2">
    <source>
        <dbReference type="ARBA" id="ARBA00022803"/>
    </source>
</evidence>
<evidence type="ECO:0000313" key="4">
    <source>
        <dbReference type="EnsemblPlants" id="AET2Gv20583200.4"/>
    </source>
</evidence>
<dbReference type="InterPro" id="IPR051730">
    <property type="entry name" value="NASP-like"/>
</dbReference>
<name>A0A453BP07_AEGTS</name>
<feature type="compositionally biased region" description="Basic and acidic residues" evidence="3">
    <location>
        <begin position="199"/>
        <end position="210"/>
    </location>
</feature>
<organism evidence="4 5">
    <name type="scientific">Aegilops tauschii subsp. strangulata</name>
    <name type="common">Goatgrass</name>
    <dbReference type="NCBI Taxonomy" id="200361"/>
    <lineage>
        <taxon>Eukaryota</taxon>
        <taxon>Viridiplantae</taxon>
        <taxon>Streptophyta</taxon>
        <taxon>Embryophyta</taxon>
        <taxon>Tracheophyta</taxon>
        <taxon>Spermatophyta</taxon>
        <taxon>Magnoliopsida</taxon>
        <taxon>Liliopsida</taxon>
        <taxon>Poales</taxon>
        <taxon>Poaceae</taxon>
        <taxon>BOP clade</taxon>
        <taxon>Pooideae</taxon>
        <taxon>Triticodae</taxon>
        <taxon>Triticeae</taxon>
        <taxon>Triticinae</taxon>
        <taxon>Aegilops</taxon>
    </lineage>
</organism>
<evidence type="ECO:0000256" key="3">
    <source>
        <dbReference type="SAM" id="MobiDB-lite"/>
    </source>
</evidence>
<reference evidence="4" key="4">
    <citation type="submission" date="2019-03" db="UniProtKB">
        <authorList>
            <consortium name="EnsemblPlants"/>
        </authorList>
    </citation>
    <scope>IDENTIFICATION</scope>
</reference>